<organism evidence="1 2">
    <name type="scientific">Athelia psychrophila</name>
    <dbReference type="NCBI Taxonomy" id="1759441"/>
    <lineage>
        <taxon>Eukaryota</taxon>
        <taxon>Fungi</taxon>
        <taxon>Dikarya</taxon>
        <taxon>Basidiomycota</taxon>
        <taxon>Agaricomycotina</taxon>
        <taxon>Agaricomycetes</taxon>
        <taxon>Agaricomycetidae</taxon>
        <taxon>Atheliales</taxon>
        <taxon>Atheliaceae</taxon>
        <taxon>Athelia</taxon>
    </lineage>
</organism>
<gene>
    <name evidence="1" type="ORF">FIBSPDRAFT_499315</name>
</gene>
<name>A0A166K9D4_9AGAM</name>
<dbReference type="Proteomes" id="UP000076532">
    <property type="component" value="Unassembled WGS sequence"/>
</dbReference>
<dbReference type="AlphaFoldDB" id="A0A166K9D4"/>
<reference evidence="1 2" key="1">
    <citation type="journal article" date="2016" name="Mol. Biol. Evol.">
        <title>Comparative Genomics of Early-Diverging Mushroom-Forming Fungi Provides Insights into the Origins of Lignocellulose Decay Capabilities.</title>
        <authorList>
            <person name="Nagy L.G."/>
            <person name="Riley R."/>
            <person name="Tritt A."/>
            <person name="Adam C."/>
            <person name="Daum C."/>
            <person name="Floudas D."/>
            <person name="Sun H."/>
            <person name="Yadav J.S."/>
            <person name="Pangilinan J."/>
            <person name="Larsson K.H."/>
            <person name="Matsuura K."/>
            <person name="Barry K."/>
            <person name="Labutti K."/>
            <person name="Kuo R."/>
            <person name="Ohm R.A."/>
            <person name="Bhattacharya S.S."/>
            <person name="Shirouzu T."/>
            <person name="Yoshinaga Y."/>
            <person name="Martin F.M."/>
            <person name="Grigoriev I.V."/>
            <person name="Hibbett D.S."/>
        </authorList>
    </citation>
    <scope>NUCLEOTIDE SEQUENCE [LARGE SCALE GENOMIC DNA]</scope>
    <source>
        <strain evidence="1 2">CBS 109695</strain>
    </source>
</reference>
<dbReference type="EMBL" id="KV417545">
    <property type="protein sequence ID" value="KZP21667.1"/>
    <property type="molecule type" value="Genomic_DNA"/>
</dbReference>
<accession>A0A166K9D4</accession>
<proteinExistence type="predicted"/>
<keyword evidence="2" id="KW-1185">Reference proteome</keyword>
<protein>
    <submittedName>
        <fullName evidence="1">Uncharacterized protein</fullName>
    </submittedName>
</protein>
<evidence type="ECO:0000313" key="2">
    <source>
        <dbReference type="Proteomes" id="UP000076532"/>
    </source>
</evidence>
<sequence length="129" mass="13958">MVQACVTAGERAGTRSWELAGGAHVLARCVCMCVCTRGNDRRSGGQADLASACMYDGHGDACRLRACIGATTASGRNDRETTANKAPMATAVDHGRCRGIDGAWWTEMWWEEDDDQWPLLSITSPHLEI</sequence>
<evidence type="ECO:0000313" key="1">
    <source>
        <dbReference type="EMBL" id="KZP21667.1"/>
    </source>
</evidence>